<gene>
    <name evidence="6" type="ordered locus">PHZ_c0711</name>
</gene>
<dbReference type="Gene3D" id="1.10.10.10">
    <property type="entry name" value="Winged helix-like DNA-binding domain superfamily/Winged helix DNA-binding domain"/>
    <property type="match status" value="1"/>
</dbReference>
<dbReference type="InterPro" id="IPR050397">
    <property type="entry name" value="Env_Response_Regulators"/>
</dbReference>
<evidence type="ECO:0000259" key="5">
    <source>
        <dbReference type="PROSITE" id="PS51063"/>
    </source>
</evidence>
<evidence type="ECO:0000313" key="7">
    <source>
        <dbReference type="Proteomes" id="UP000001868"/>
    </source>
</evidence>
<keyword evidence="7" id="KW-1185">Reference proteome</keyword>
<dbReference type="InterPro" id="IPR036388">
    <property type="entry name" value="WH-like_DNA-bd_sf"/>
</dbReference>
<dbReference type="PROSITE" id="PS00888">
    <property type="entry name" value="CNMP_BINDING_1"/>
    <property type="match status" value="1"/>
</dbReference>
<dbReference type="KEGG" id="pzu:PHZ_c0711"/>
<dbReference type="SUPFAM" id="SSF46785">
    <property type="entry name" value="Winged helix' DNA-binding domain"/>
    <property type="match status" value="1"/>
</dbReference>
<dbReference type="GO" id="GO:0005829">
    <property type="term" value="C:cytosol"/>
    <property type="evidence" value="ECO:0007669"/>
    <property type="project" value="TreeGrafter"/>
</dbReference>
<evidence type="ECO:0000256" key="3">
    <source>
        <dbReference type="ARBA" id="ARBA00023163"/>
    </source>
</evidence>
<organism evidence="6 7">
    <name type="scientific">Phenylobacterium zucineum (strain HLK1)</name>
    <dbReference type="NCBI Taxonomy" id="450851"/>
    <lineage>
        <taxon>Bacteria</taxon>
        <taxon>Pseudomonadati</taxon>
        <taxon>Pseudomonadota</taxon>
        <taxon>Alphaproteobacteria</taxon>
        <taxon>Caulobacterales</taxon>
        <taxon>Caulobacteraceae</taxon>
        <taxon>Phenylobacterium</taxon>
    </lineage>
</organism>
<dbReference type="PANTHER" id="PTHR24567">
    <property type="entry name" value="CRP FAMILY TRANSCRIPTIONAL REGULATORY PROTEIN"/>
    <property type="match status" value="1"/>
</dbReference>
<evidence type="ECO:0000256" key="2">
    <source>
        <dbReference type="ARBA" id="ARBA00023125"/>
    </source>
</evidence>
<dbReference type="GO" id="GO:0003677">
    <property type="term" value="F:DNA binding"/>
    <property type="evidence" value="ECO:0007669"/>
    <property type="project" value="UniProtKB-KW"/>
</dbReference>
<dbReference type="RefSeq" id="WP_012521273.1">
    <property type="nucleotide sequence ID" value="NC_011144.1"/>
</dbReference>
<keyword evidence="2" id="KW-0238">DNA-binding</keyword>
<dbReference type="PROSITE" id="PS51063">
    <property type="entry name" value="HTH_CRP_2"/>
    <property type="match status" value="1"/>
</dbReference>
<keyword evidence="3" id="KW-0804">Transcription</keyword>
<feature type="domain" description="Cyclic nucleotide-binding" evidence="4">
    <location>
        <begin position="21"/>
        <end position="141"/>
    </location>
</feature>
<evidence type="ECO:0000259" key="4">
    <source>
        <dbReference type="PROSITE" id="PS50042"/>
    </source>
</evidence>
<accession>B4RFP4</accession>
<dbReference type="eggNOG" id="COG0664">
    <property type="taxonomic scope" value="Bacteria"/>
</dbReference>
<keyword evidence="1" id="KW-0805">Transcription regulation</keyword>
<dbReference type="PANTHER" id="PTHR24567:SF74">
    <property type="entry name" value="HTH-TYPE TRANSCRIPTIONAL REGULATOR ARCR"/>
    <property type="match status" value="1"/>
</dbReference>
<dbReference type="Proteomes" id="UP000001868">
    <property type="component" value="Chromosome"/>
</dbReference>
<dbReference type="SMART" id="SM00419">
    <property type="entry name" value="HTH_CRP"/>
    <property type="match status" value="1"/>
</dbReference>
<dbReference type="Gene3D" id="2.60.120.10">
    <property type="entry name" value="Jelly Rolls"/>
    <property type="match status" value="1"/>
</dbReference>
<name>B4RFP4_PHEZH</name>
<dbReference type="STRING" id="450851.PHZ_c0711"/>
<dbReference type="InterPro" id="IPR036390">
    <property type="entry name" value="WH_DNA-bd_sf"/>
</dbReference>
<dbReference type="OrthoDB" id="3182344at2"/>
<dbReference type="HOGENOM" id="CLU_075053_3_5_5"/>
<dbReference type="AlphaFoldDB" id="B4RFP4"/>
<dbReference type="EMBL" id="CP000747">
    <property type="protein sequence ID" value="ACG77125.1"/>
    <property type="molecule type" value="Genomic_DNA"/>
</dbReference>
<sequence length="231" mass="24483">MAIGEGEPLERIAAALARGEVLGLLPEEARRRLARTGAPVDLIPGELLCQAGDPGDAVYVILDGELEVRRLSAAGRELRLVALGPGALAGEMAVLDGGARSADIVASRRAHLWRVPRQALLEALEAEPRALLALVAELSRRLRAVNAALEARSTLDLGGRLAGLLMAEQTGRGLVPLSQGELARRLGASREKVNRKLREWSASGWVETTPAGLRILGETRLRALSAGPWSA</sequence>
<dbReference type="InterPro" id="IPR000595">
    <property type="entry name" value="cNMP-bd_dom"/>
</dbReference>
<dbReference type="CDD" id="cd00038">
    <property type="entry name" value="CAP_ED"/>
    <property type="match status" value="1"/>
</dbReference>
<protein>
    <submittedName>
        <fullName evidence="6">Transcriptional regulator, Crp/Fnr family</fullName>
    </submittedName>
</protein>
<dbReference type="PROSITE" id="PS50042">
    <property type="entry name" value="CNMP_BINDING_3"/>
    <property type="match status" value="1"/>
</dbReference>
<dbReference type="Pfam" id="PF00027">
    <property type="entry name" value="cNMP_binding"/>
    <property type="match status" value="1"/>
</dbReference>
<dbReference type="GO" id="GO:0003700">
    <property type="term" value="F:DNA-binding transcription factor activity"/>
    <property type="evidence" value="ECO:0007669"/>
    <property type="project" value="TreeGrafter"/>
</dbReference>
<dbReference type="InterPro" id="IPR018488">
    <property type="entry name" value="cNMP-bd_CS"/>
</dbReference>
<dbReference type="InterPro" id="IPR018490">
    <property type="entry name" value="cNMP-bd_dom_sf"/>
</dbReference>
<dbReference type="SMART" id="SM00100">
    <property type="entry name" value="cNMP"/>
    <property type="match status" value="1"/>
</dbReference>
<proteinExistence type="predicted"/>
<reference evidence="6 7" key="1">
    <citation type="journal article" date="2008" name="BMC Genomics">
        <title>Complete genome of Phenylobacterium zucineum - a novel facultative intracellular bacterium isolated from human erythroleukemia cell line K562.</title>
        <authorList>
            <person name="Luo Y."/>
            <person name="Xu X."/>
            <person name="Ding Z."/>
            <person name="Liu Z."/>
            <person name="Zhang B."/>
            <person name="Yan Z."/>
            <person name="Sun J."/>
            <person name="Hu S."/>
            <person name="Hu X."/>
        </authorList>
    </citation>
    <scope>NUCLEOTIDE SEQUENCE [LARGE SCALE GENOMIC DNA]</scope>
    <source>
        <strain evidence="6 7">HLK1</strain>
    </source>
</reference>
<dbReference type="Pfam" id="PF13545">
    <property type="entry name" value="HTH_Crp_2"/>
    <property type="match status" value="1"/>
</dbReference>
<dbReference type="InterPro" id="IPR014710">
    <property type="entry name" value="RmlC-like_jellyroll"/>
</dbReference>
<feature type="domain" description="HTH crp-type" evidence="5">
    <location>
        <begin position="155"/>
        <end position="219"/>
    </location>
</feature>
<evidence type="ECO:0000256" key="1">
    <source>
        <dbReference type="ARBA" id="ARBA00023015"/>
    </source>
</evidence>
<dbReference type="SUPFAM" id="SSF51206">
    <property type="entry name" value="cAMP-binding domain-like"/>
    <property type="match status" value="1"/>
</dbReference>
<dbReference type="InterPro" id="IPR012318">
    <property type="entry name" value="HTH_CRP"/>
</dbReference>
<evidence type="ECO:0000313" key="6">
    <source>
        <dbReference type="EMBL" id="ACG77125.1"/>
    </source>
</evidence>